<comment type="subcellular location">
    <subcellularLocation>
        <location evidence="1">Membrane</location>
        <topology evidence="1">Multi-pass membrane protein</topology>
    </subcellularLocation>
</comment>
<dbReference type="SUPFAM" id="SSF81321">
    <property type="entry name" value="Family A G protein-coupled receptor-like"/>
    <property type="match status" value="1"/>
</dbReference>
<dbReference type="InParanoid" id="E0VIT3"/>
<dbReference type="EMBL" id="AAZO01002702">
    <property type="status" value="NOT_ANNOTATED_CDS"/>
    <property type="molecule type" value="Genomic_DNA"/>
</dbReference>
<dbReference type="InterPro" id="IPR001414">
    <property type="entry name" value="GPR143"/>
</dbReference>
<feature type="transmembrane region" description="Helical" evidence="5">
    <location>
        <begin position="32"/>
        <end position="53"/>
    </location>
</feature>
<dbReference type="GO" id="GO:0072545">
    <property type="term" value="F:L-tyrosine binding"/>
    <property type="evidence" value="ECO:0007669"/>
    <property type="project" value="InterPro"/>
</dbReference>
<reference evidence="8" key="2">
    <citation type="submission" date="2007-04" db="EMBL/GenBank/DDBJ databases">
        <title>The genome of the human body louse.</title>
        <authorList>
            <consortium name="The Human Body Louse Genome Consortium"/>
            <person name="Kirkness E."/>
            <person name="Walenz B."/>
            <person name="Hass B."/>
            <person name="Bruggner R."/>
            <person name="Strausberg R."/>
        </authorList>
    </citation>
    <scope>NUCLEOTIDE SEQUENCE</scope>
    <source>
        <strain evidence="8">USDA</strain>
    </source>
</reference>
<evidence type="ECO:0000313" key="9">
    <source>
        <dbReference type="EnsemblMetazoa" id="PHUM233110-PA"/>
    </source>
</evidence>
<dbReference type="VEuPathDB" id="VectorBase:PHUM233110"/>
<dbReference type="GO" id="GO:0035240">
    <property type="term" value="F:dopamine binding"/>
    <property type="evidence" value="ECO:0007669"/>
    <property type="project" value="InterPro"/>
</dbReference>
<keyword evidence="4 5" id="KW-0472">Membrane</keyword>
<keyword evidence="10" id="KW-1185">Reference proteome</keyword>
<dbReference type="Pfam" id="PF02101">
    <property type="entry name" value="Ocular_alb"/>
    <property type="match status" value="1"/>
</dbReference>
<feature type="transmembrane region" description="Helical" evidence="5">
    <location>
        <begin position="152"/>
        <end position="175"/>
    </location>
</feature>
<protein>
    <submittedName>
        <fullName evidence="8">Class B secretin-like G-protein coupled receptor GPRoca3, putative</fullName>
    </submittedName>
</protein>
<keyword evidence="3 5" id="KW-1133">Transmembrane helix</keyword>
<dbReference type="GO" id="GO:0005886">
    <property type="term" value="C:plasma membrane"/>
    <property type="evidence" value="ECO:0007669"/>
    <property type="project" value="TreeGrafter"/>
</dbReference>
<evidence type="ECO:0000256" key="2">
    <source>
        <dbReference type="ARBA" id="ARBA00022692"/>
    </source>
</evidence>
<dbReference type="STRING" id="121224.E0VIT3"/>
<feature type="domain" description="G-protein coupled receptors family 1 profile" evidence="7">
    <location>
        <begin position="43"/>
        <end position="301"/>
    </location>
</feature>
<feature type="transmembrane region" description="Helical" evidence="5">
    <location>
        <begin position="195"/>
        <end position="216"/>
    </location>
</feature>
<keyword evidence="8" id="KW-0675">Receptor</keyword>
<evidence type="ECO:0000259" key="7">
    <source>
        <dbReference type="PROSITE" id="PS50262"/>
    </source>
</evidence>
<evidence type="ECO:0000313" key="10">
    <source>
        <dbReference type="Proteomes" id="UP000009046"/>
    </source>
</evidence>
<organism>
    <name type="scientific">Pediculus humanus subsp. corporis</name>
    <name type="common">Body louse</name>
    <dbReference type="NCBI Taxonomy" id="121224"/>
    <lineage>
        <taxon>Eukaryota</taxon>
        <taxon>Metazoa</taxon>
        <taxon>Ecdysozoa</taxon>
        <taxon>Arthropoda</taxon>
        <taxon>Hexapoda</taxon>
        <taxon>Insecta</taxon>
        <taxon>Pterygota</taxon>
        <taxon>Neoptera</taxon>
        <taxon>Paraneoptera</taxon>
        <taxon>Psocodea</taxon>
        <taxon>Troctomorpha</taxon>
        <taxon>Phthiraptera</taxon>
        <taxon>Anoplura</taxon>
        <taxon>Pediculidae</taxon>
        <taxon>Pediculus</taxon>
    </lineage>
</organism>
<dbReference type="PANTHER" id="PTHR15177">
    <property type="entry name" value="G-PROTEIN COUPLED RECEPTOR 143"/>
    <property type="match status" value="1"/>
</dbReference>
<dbReference type="InterPro" id="IPR017452">
    <property type="entry name" value="GPCR_Rhodpsn_7TM"/>
</dbReference>
<dbReference type="EMBL" id="DS235206">
    <property type="protein sequence ID" value="EEB13289.1"/>
    <property type="molecule type" value="Genomic_DNA"/>
</dbReference>
<dbReference type="OMA" id="IWPATFC"/>
<dbReference type="AlphaFoldDB" id="E0VIT3"/>
<evidence type="ECO:0000259" key="6">
    <source>
        <dbReference type="PROSITE" id="PS50261"/>
    </source>
</evidence>
<accession>E0VIT3</accession>
<dbReference type="Proteomes" id="UP000009046">
    <property type="component" value="Unassembled WGS sequence"/>
</dbReference>
<feature type="transmembrane region" description="Helical" evidence="5">
    <location>
        <begin position="278"/>
        <end position="300"/>
    </location>
</feature>
<dbReference type="PRINTS" id="PR00965">
    <property type="entry name" value="OCULARALBNSM"/>
</dbReference>
<dbReference type="GO" id="GO:0072544">
    <property type="term" value="F:L-DOPA binding"/>
    <property type="evidence" value="ECO:0007669"/>
    <property type="project" value="InterPro"/>
</dbReference>
<dbReference type="PANTHER" id="PTHR15177:SF2">
    <property type="entry name" value="G-PROTEIN COUPLED RECEPTOR 143"/>
    <property type="match status" value="1"/>
</dbReference>
<evidence type="ECO:0000256" key="4">
    <source>
        <dbReference type="ARBA" id="ARBA00023136"/>
    </source>
</evidence>
<dbReference type="GO" id="GO:0050848">
    <property type="term" value="P:regulation of calcium-mediated signaling"/>
    <property type="evidence" value="ECO:0007669"/>
    <property type="project" value="TreeGrafter"/>
</dbReference>
<dbReference type="RefSeq" id="XP_002426027.1">
    <property type="nucleotide sequence ID" value="XM_002425982.1"/>
</dbReference>
<feature type="transmembrane region" description="Helical" evidence="5">
    <location>
        <begin position="107"/>
        <end position="131"/>
    </location>
</feature>
<dbReference type="InterPro" id="IPR017981">
    <property type="entry name" value="GPCR_2-like_7TM"/>
</dbReference>
<dbReference type="EnsemblMetazoa" id="PHUM233110-RA">
    <property type="protein sequence ID" value="PHUM233110-PA"/>
    <property type="gene ID" value="PHUM233110"/>
</dbReference>
<evidence type="ECO:0000313" key="8">
    <source>
        <dbReference type="EMBL" id="EEB13289.1"/>
    </source>
</evidence>
<dbReference type="GO" id="GO:0035643">
    <property type="term" value="F:L-DOPA receptor activity"/>
    <property type="evidence" value="ECO:0007669"/>
    <property type="project" value="TreeGrafter"/>
</dbReference>
<feature type="domain" description="G-protein coupled receptors family 2 profile 2" evidence="6">
    <location>
        <begin position="29"/>
        <end position="214"/>
    </location>
</feature>
<feature type="transmembrane region" description="Helical" evidence="5">
    <location>
        <begin position="246"/>
        <end position="272"/>
    </location>
</feature>
<dbReference type="GeneID" id="8230079"/>
<dbReference type="Gene3D" id="1.20.1070.10">
    <property type="entry name" value="Rhodopsin 7-helix transmembrane proteins"/>
    <property type="match status" value="1"/>
</dbReference>
<sequence length="355" mass="40827">MADPTIKTFCCHHNSMLNESSGLLLHFNSQSYNTVCLASSSIGMLGAIFQILPRESLTLNHRWYSPSATRGRHIIIWLAVADLLASLGVFMRSFLFNHNQYLLDSGFASYTLICAVSSAWIQYFYTATWLWTLFYAIDMKLVLREEDGHPMLYHSVVWIFPAIFTIIGLSVLYIPDIDCHCGSPSTVLLRILPNYLATYFPLATVMLLNPFLYLSLSNDVKISITRSTSQFTNKERQLIDIIKVKFLLINVSFYLCWLPNLINGILIWNFWFSVPDEIVLMLWYIMALMNPLQAVFNSLVYRRWTGMPERVYMPCRKENNYSYNINFNNTSKFPPTSESSPLLLPSINSTCDSNL</sequence>
<reference evidence="9" key="3">
    <citation type="submission" date="2021-02" db="UniProtKB">
        <authorList>
            <consortium name="EnsemblMetazoa"/>
        </authorList>
    </citation>
    <scope>IDENTIFICATION</scope>
    <source>
        <strain evidence="9">USDA</strain>
    </source>
</reference>
<dbReference type="GO" id="GO:0007166">
    <property type="term" value="P:cell surface receptor signaling pathway"/>
    <property type="evidence" value="ECO:0007669"/>
    <property type="project" value="InterPro"/>
</dbReference>
<dbReference type="KEGG" id="phu:Phum_PHUM233110"/>
<evidence type="ECO:0000256" key="5">
    <source>
        <dbReference type="SAM" id="Phobius"/>
    </source>
</evidence>
<reference evidence="8" key="1">
    <citation type="submission" date="2007-04" db="EMBL/GenBank/DDBJ databases">
        <title>Annotation of Pediculus humanus corporis strain USDA.</title>
        <authorList>
            <person name="Kirkness E."/>
            <person name="Hannick L."/>
            <person name="Hass B."/>
            <person name="Bruggner R."/>
            <person name="Lawson D."/>
            <person name="Bidwell S."/>
            <person name="Joardar V."/>
            <person name="Caler E."/>
            <person name="Walenz B."/>
            <person name="Inman J."/>
            <person name="Schobel S."/>
            <person name="Galinsky K."/>
            <person name="Amedeo P."/>
            <person name="Strausberg R."/>
        </authorList>
    </citation>
    <scope>NUCLEOTIDE SEQUENCE</scope>
    <source>
        <strain evidence="8">USDA</strain>
    </source>
</reference>
<dbReference type="GO" id="GO:0032438">
    <property type="term" value="P:melanosome organization"/>
    <property type="evidence" value="ECO:0007669"/>
    <property type="project" value="TreeGrafter"/>
</dbReference>
<evidence type="ECO:0000256" key="3">
    <source>
        <dbReference type="ARBA" id="ARBA00022989"/>
    </source>
</evidence>
<dbReference type="OrthoDB" id="10069455at2759"/>
<dbReference type="eggNOG" id="ENOG502QQII">
    <property type="taxonomic scope" value="Eukaryota"/>
</dbReference>
<dbReference type="CTD" id="8230079"/>
<keyword evidence="2 5" id="KW-0812">Transmembrane</keyword>
<gene>
    <name evidence="9" type="primary">8230079</name>
    <name evidence="8" type="ORF">Phum_PHUM233110</name>
</gene>
<proteinExistence type="predicted"/>
<dbReference type="PROSITE" id="PS50261">
    <property type="entry name" value="G_PROTEIN_RECEP_F2_4"/>
    <property type="match status" value="1"/>
</dbReference>
<feature type="transmembrane region" description="Helical" evidence="5">
    <location>
        <begin position="74"/>
        <end position="95"/>
    </location>
</feature>
<dbReference type="PROSITE" id="PS50262">
    <property type="entry name" value="G_PROTEIN_RECEP_F1_2"/>
    <property type="match status" value="1"/>
</dbReference>
<dbReference type="HOGENOM" id="CLU_053538_0_0_1"/>
<name>E0VIT3_PEDHC</name>
<evidence type="ECO:0000256" key="1">
    <source>
        <dbReference type="ARBA" id="ARBA00004141"/>
    </source>
</evidence>